<dbReference type="Proteomes" id="UP000284403">
    <property type="component" value="Unassembled WGS sequence"/>
</dbReference>
<organism evidence="2 3">
    <name type="scientific">Trypanosoma conorhini</name>
    <dbReference type="NCBI Taxonomy" id="83891"/>
    <lineage>
        <taxon>Eukaryota</taxon>
        <taxon>Discoba</taxon>
        <taxon>Euglenozoa</taxon>
        <taxon>Kinetoplastea</taxon>
        <taxon>Metakinetoplastina</taxon>
        <taxon>Trypanosomatida</taxon>
        <taxon>Trypanosomatidae</taxon>
        <taxon>Trypanosoma</taxon>
    </lineage>
</organism>
<name>A0A422NN87_9TRYP</name>
<evidence type="ECO:0000313" key="3">
    <source>
        <dbReference type="Proteomes" id="UP000284403"/>
    </source>
</evidence>
<dbReference type="Gene3D" id="3.40.50.300">
    <property type="entry name" value="P-loop containing nucleotide triphosphate hydrolases"/>
    <property type="match status" value="1"/>
</dbReference>
<gene>
    <name evidence="2" type="ORF">Tco025E_07474</name>
</gene>
<evidence type="ECO:0000256" key="1">
    <source>
        <dbReference type="SAM" id="MobiDB-lite"/>
    </source>
</evidence>
<accession>A0A422NN87</accession>
<protein>
    <submittedName>
        <fullName evidence="2">Uncharacterized protein</fullName>
    </submittedName>
</protein>
<dbReference type="InterPro" id="IPR027417">
    <property type="entry name" value="P-loop_NTPase"/>
</dbReference>
<dbReference type="EMBL" id="MKKU01000580">
    <property type="protein sequence ID" value="RNF06962.1"/>
    <property type="molecule type" value="Genomic_DNA"/>
</dbReference>
<keyword evidence="3" id="KW-1185">Reference proteome</keyword>
<feature type="region of interest" description="Disordered" evidence="1">
    <location>
        <begin position="136"/>
        <end position="159"/>
    </location>
</feature>
<sequence length="626" mass="66331">MGKPPSFEALGVHPTLVAALRRMGVQPTPFQARVLATTAGDFADVMVDGRAAGGASAGGSSGGVAGAEGNASSRAVTAERHALITIFATHCVLSAKDPSRSTAVVVASNKDCAAQLQKSMKAFASQCHIDFQMVTAEGQQPPPPPPPVGGDSGEKGPSAAAAFASKGGRVLITTLRVLHAWGREFLRSVTTLAVEDVSRANERQLEEVLRLLTAASPSPSAAGSGHCANNLTASRHTANVFLMCLAPLTKVGVGVRYHLSRRSRRYYHLQGPSAAVGPTLPTASGTLPPSSTQLVHLLYLDERDREELLRRVLLTYQSRRVVLLTHHKEIKHLHQTIAKWGLYHTTSDANNKGTDYMCCMLRSDTAERQESSFMGFLREAKTSPNSAGSANSGDNNSSFSALLVSWDAFTAVDLMDVDVFIQYYPPQKSLTERERAEFVQVLHTTADPESSRRGRRTLLITFLAINDFTLAAFFMQQYGQSGPILNLAANHPDFQRCLLDPKTVLRIKQKKEGGRRQKDRDEGGQYPNASGGASGGVAASAPVPLPRSMRQPSPGGRKDKEQITGGGSGRGNAAAAGYGVGGVVADGRPRSGGRWGGEGRQQRAGGDDAVSGASSACVSPPSADAR</sequence>
<dbReference type="RefSeq" id="XP_029225561.1">
    <property type="nucleotide sequence ID" value="XM_029374339.1"/>
</dbReference>
<feature type="region of interest" description="Disordered" evidence="1">
    <location>
        <begin position="508"/>
        <end position="626"/>
    </location>
</feature>
<dbReference type="GeneID" id="40321085"/>
<proteinExistence type="predicted"/>
<dbReference type="AlphaFoldDB" id="A0A422NN87"/>
<comment type="caution">
    <text evidence="2">The sequence shown here is derived from an EMBL/GenBank/DDBJ whole genome shotgun (WGS) entry which is preliminary data.</text>
</comment>
<dbReference type="OrthoDB" id="273669at2759"/>
<reference evidence="2 3" key="1">
    <citation type="journal article" date="2018" name="BMC Genomics">
        <title>Genomic comparison of Trypanosoma conorhini and Trypanosoma rangeli to Trypanosoma cruzi strains of high and low virulence.</title>
        <authorList>
            <person name="Bradwell K.R."/>
            <person name="Koparde V.N."/>
            <person name="Matveyev A.V."/>
            <person name="Serrano M.G."/>
            <person name="Alves J.M."/>
            <person name="Parikh H."/>
            <person name="Huang B."/>
            <person name="Lee V."/>
            <person name="Espinosa-Alvarez O."/>
            <person name="Ortiz P.A."/>
            <person name="Costa-Martins A.G."/>
            <person name="Teixeira M.M."/>
            <person name="Buck G.A."/>
        </authorList>
    </citation>
    <scope>NUCLEOTIDE SEQUENCE [LARGE SCALE GENOMIC DNA]</scope>
    <source>
        <strain evidence="2 3">025E</strain>
    </source>
</reference>
<feature type="compositionally biased region" description="Basic and acidic residues" evidence="1">
    <location>
        <begin position="510"/>
        <end position="523"/>
    </location>
</feature>
<evidence type="ECO:0000313" key="2">
    <source>
        <dbReference type="EMBL" id="RNF06962.1"/>
    </source>
</evidence>